<organism evidence="1 2">
    <name type="scientific">Limnoraphis robusta CS-951</name>
    <dbReference type="NCBI Taxonomy" id="1637645"/>
    <lineage>
        <taxon>Bacteria</taxon>
        <taxon>Bacillati</taxon>
        <taxon>Cyanobacteriota</taxon>
        <taxon>Cyanophyceae</taxon>
        <taxon>Oscillatoriophycideae</taxon>
        <taxon>Oscillatoriales</taxon>
        <taxon>Sirenicapillariaceae</taxon>
        <taxon>Limnoraphis</taxon>
    </lineage>
</organism>
<dbReference type="RefSeq" id="WP_046280735.1">
    <property type="nucleotide sequence ID" value="NZ_LATL02000109.1"/>
</dbReference>
<dbReference type="AlphaFoldDB" id="A0A0F5YAU2"/>
<sequence>MNINQQISKVSKPFLTWSLALSSIVLITLFGIDSTVSAREQIISLGNTSDGDPVYIDLESPQGHSGLYQVLVETRLGRVASFWYEVSCSERRIFEMDVVLNDEGRVQSKKYVQEVSSAPATSLVQESMGVICQQRGARGW</sequence>
<proteinExistence type="predicted"/>
<name>A0A0F5YAU2_9CYAN</name>
<accession>A0A0F5YAU2</accession>
<evidence type="ECO:0000313" key="1">
    <source>
        <dbReference type="EMBL" id="KKD36041.1"/>
    </source>
</evidence>
<dbReference type="OrthoDB" id="9845474at2"/>
<protein>
    <submittedName>
        <fullName evidence="1">Uncharacterized protein</fullName>
    </submittedName>
</protein>
<evidence type="ECO:0000313" key="2">
    <source>
        <dbReference type="Proteomes" id="UP000033607"/>
    </source>
</evidence>
<gene>
    <name evidence="1" type="ORF">WN50_21980</name>
</gene>
<reference evidence="1 2" key="1">
    <citation type="submission" date="2015-06" db="EMBL/GenBank/DDBJ databases">
        <title>Draft genome assembly of filamentous brackish cyanobacterium Limnoraphis robusta strain CS-951.</title>
        <authorList>
            <person name="Willis A."/>
            <person name="Parks M."/>
            <person name="Burford M.A."/>
        </authorList>
    </citation>
    <scope>NUCLEOTIDE SEQUENCE [LARGE SCALE GENOMIC DNA]</scope>
    <source>
        <strain evidence="1 2">CS-951</strain>
    </source>
</reference>
<comment type="caution">
    <text evidence="1">The sequence shown here is derived from an EMBL/GenBank/DDBJ whole genome shotgun (WGS) entry which is preliminary data.</text>
</comment>
<dbReference type="Proteomes" id="UP000033607">
    <property type="component" value="Unassembled WGS sequence"/>
</dbReference>
<dbReference type="EMBL" id="LATL02000109">
    <property type="protein sequence ID" value="KKD36041.1"/>
    <property type="molecule type" value="Genomic_DNA"/>
</dbReference>